<sequence>MSSIENITILNIENTCSRKRKNIIQEDEYINLYPFDKECDTYHQVTSGGKRNRNFKY</sequence>
<evidence type="ECO:0000313" key="1">
    <source>
        <dbReference type="EMBL" id="QHS82234.1"/>
    </source>
</evidence>
<reference evidence="1" key="1">
    <citation type="journal article" date="2020" name="Nature">
        <title>Giant virus diversity and host interactions through global metagenomics.</title>
        <authorList>
            <person name="Schulz F."/>
            <person name="Roux S."/>
            <person name="Paez-Espino D."/>
            <person name="Jungbluth S."/>
            <person name="Walsh D.A."/>
            <person name="Denef V.J."/>
            <person name="McMahon K.D."/>
            <person name="Konstantinidis K.T."/>
            <person name="Eloe-Fadrosh E.A."/>
            <person name="Kyrpides N.C."/>
            <person name="Woyke T."/>
        </authorList>
    </citation>
    <scope>NUCLEOTIDE SEQUENCE</scope>
    <source>
        <strain evidence="1">GVMAG-S-1101165-79</strain>
    </source>
</reference>
<proteinExistence type="predicted"/>
<dbReference type="AlphaFoldDB" id="A0A6C0AR32"/>
<dbReference type="EMBL" id="MN740763">
    <property type="protein sequence ID" value="QHS82234.1"/>
    <property type="molecule type" value="Genomic_DNA"/>
</dbReference>
<name>A0A6C0AR32_9ZZZZ</name>
<organism evidence="1">
    <name type="scientific">viral metagenome</name>
    <dbReference type="NCBI Taxonomy" id="1070528"/>
    <lineage>
        <taxon>unclassified sequences</taxon>
        <taxon>metagenomes</taxon>
        <taxon>organismal metagenomes</taxon>
    </lineage>
</organism>
<accession>A0A6C0AR32</accession>
<protein>
    <submittedName>
        <fullName evidence="1">Uncharacterized protein</fullName>
    </submittedName>
</protein>